<organism evidence="10">
    <name type="scientific">marine sediment metagenome</name>
    <dbReference type="NCBI Taxonomy" id="412755"/>
    <lineage>
        <taxon>unclassified sequences</taxon>
        <taxon>metagenomes</taxon>
        <taxon>ecological metagenomes</taxon>
    </lineage>
</organism>
<protein>
    <recommendedName>
        <fullName evidence="3">Membrane protein insertase YidC</fullName>
    </recommendedName>
    <alternativeName>
        <fullName evidence="9">Foldase YidC</fullName>
    </alternativeName>
    <alternativeName>
        <fullName evidence="8">Membrane integrase YidC</fullName>
    </alternativeName>
</protein>
<feature type="non-terminal residue" evidence="10">
    <location>
        <position position="1"/>
    </location>
</feature>
<accession>X1BVK9</accession>
<dbReference type="GO" id="GO:0015031">
    <property type="term" value="P:protein transport"/>
    <property type="evidence" value="ECO:0007669"/>
    <property type="project" value="UniProtKB-KW"/>
</dbReference>
<evidence type="ECO:0000256" key="8">
    <source>
        <dbReference type="ARBA" id="ARBA00033245"/>
    </source>
</evidence>
<dbReference type="GO" id="GO:0005886">
    <property type="term" value="C:plasma membrane"/>
    <property type="evidence" value="ECO:0007669"/>
    <property type="project" value="UniProtKB-SubCell"/>
</dbReference>
<sequence length="101" mass="11550">YLTEGSITLSYRHTFPSGAQVTKQLTFQADSYTIPVEVRWEHHEMELGINTYEIAWPNGLRPAEKKIKEDETYGKVYVYQGGELANQGSSRKGRVERQQGV</sequence>
<evidence type="ECO:0000256" key="7">
    <source>
        <dbReference type="ARBA" id="ARBA00023186"/>
    </source>
</evidence>
<comment type="similarity">
    <text evidence="2">Belongs to the OXA1/ALB3/YidC family. Type 1 subfamily.</text>
</comment>
<evidence type="ECO:0000256" key="2">
    <source>
        <dbReference type="ARBA" id="ARBA00010527"/>
    </source>
</evidence>
<reference evidence="10" key="1">
    <citation type="journal article" date="2014" name="Front. Microbiol.">
        <title>High frequency of phylogenetically diverse reductive dehalogenase-homologous genes in deep subseafloor sedimentary metagenomes.</title>
        <authorList>
            <person name="Kawai M."/>
            <person name="Futagami T."/>
            <person name="Toyoda A."/>
            <person name="Takaki Y."/>
            <person name="Nishi S."/>
            <person name="Hori S."/>
            <person name="Arai W."/>
            <person name="Tsubouchi T."/>
            <person name="Morono Y."/>
            <person name="Uchiyama I."/>
            <person name="Ito T."/>
            <person name="Fujiyama A."/>
            <person name="Inagaki F."/>
            <person name="Takami H."/>
        </authorList>
    </citation>
    <scope>NUCLEOTIDE SEQUENCE</scope>
    <source>
        <strain evidence="10">Expedition CK06-06</strain>
    </source>
</reference>
<evidence type="ECO:0000313" key="10">
    <source>
        <dbReference type="EMBL" id="GAG88218.1"/>
    </source>
</evidence>
<evidence type="ECO:0000256" key="4">
    <source>
        <dbReference type="ARBA" id="ARBA00022448"/>
    </source>
</evidence>
<keyword evidence="5" id="KW-1003">Cell membrane</keyword>
<dbReference type="AlphaFoldDB" id="X1BVK9"/>
<comment type="caution">
    <text evidence="10">The sequence shown here is derived from an EMBL/GenBank/DDBJ whole genome shotgun (WGS) entry which is preliminary data.</text>
</comment>
<evidence type="ECO:0000256" key="3">
    <source>
        <dbReference type="ARBA" id="ARBA00015325"/>
    </source>
</evidence>
<keyword evidence="5" id="KW-0472">Membrane</keyword>
<name>X1BVK9_9ZZZZ</name>
<dbReference type="Gene3D" id="2.70.98.90">
    <property type="match status" value="1"/>
</dbReference>
<evidence type="ECO:0000256" key="9">
    <source>
        <dbReference type="ARBA" id="ARBA00033342"/>
    </source>
</evidence>
<evidence type="ECO:0000256" key="5">
    <source>
        <dbReference type="ARBA" id="ARBA00022475"/>
    </source>
</evidence>
<keyword evidence="7" id="KW-0143">Chaperone</keyword>
<dbReference type="EMBL" id="BART01011699">
    <property type="protein sequence ID" value="GAG88218.1"/>
    <property type="molecule type" value="Genomic_DNA"/>
</dbReference>
<dbReference type="InterPro" id="IPR038221">
    <property type="entry name" value="YidC_periplasmic_sf"/>
</dbReference>
<keyword evidence="6" id="KW-0653">Protein transport</keyword>
<gene>
    <name evidence="10" type="ORF">S01H4_24790</name>
</gene>
<evidence type="ECO:0000256" key="6">
    <source>
        <dbReference type="ARBA" id="ARBA00022927"/>
    </source>
</evidence>
<evidence type="ECO:0000256" key="1">
    <source>
        <dbReference type="ARBA" id="ARBA00004651"/>
    </source>
</evidence>
<comment type="subcellular location">
    <subcellularLocation>
        <location evidence="1">Cell membrane</location>
        <topology evidence="1">Multi-pass membrane protein</topology>
    </subcellularLocation>
</comment>
<proteinExistence type="inferred from homology"/>
<keyword evidence="4" id="KW-0813">Transport</keyword>